<dbReference type="CDD" id="cd00830">
    <property type="entry name" value="KAS_III"/>
    <property type="match status" value="1"/>
</dbReference>
<dbReference type="NCBIfam" id="TIGR00747">
    <property type="entry name" value="fabH"/>
    <property type="match status" value="1"/>
</dbReference>
<comment type="catalytic activity">
    <reaction evidence="9">
        <text>malonyl-[ACP] + acetyl-CoA + H(+) = 3-oxobutanoyl-[ACP] + CO2 + CoA</text>
        <dbReference type="Rhea" id="RHEA:12080"/>
        <dbReference type="Rhea" id="RHEA-COMP:9623"/>
        <dbReference type="Rhea" id="RHEA-COMP:9625"/>
        <dbReference type="ChEBI" id="CHEBI:15378"/>
        <dbReference type="ChEBI" id="CHEBI:16526"/>
        <dbReference type="ChEBI" id="CHEBI:57287"/>
        <dbReference type="ChEBI" id="CHEBI:57288"/>
        <dbReference type="ChEBI" id="CHEBI:78449"/>
        <dbReference type="ChEBI" id="CHEBI:78450"/>
        <dbReference type="EC" id="2.3.1.180"/>
    </reaction>
</comment>
<comment type="caution">
    <text evidence="12">The sequence shown here is derived from an EMBL/GenBank/DDBJ whole genome shotgun (WGS) entry which is preliminary data.</text>
</comment>
<dbReference type="InterPro" id="IPR013751">
    <property type="entry name" value="ACP_syn_III_N"/>
</dbReference>
<evidence type="ECO:0000256" key="7">
    <source>
        <dbReference type="ARBA" id="ARBA00023160"/>
    </source>
</evidence>
<dbReference type="EMBL" id="PYBV01000013">
    <property type="protein sequence ID" value="PYC71588.1"/>
    <property type="molecule type" value="Genomic_DNA"/>
</dbReference>
<comment type="function">
    <text evidence="9">Catalyzes the condensation reaction of fatty acid synthesis by the addition to an acyl acceptor of two carbons from malonyl-ACP. Catalyzes the first condensation reaction which initiates fatty acid synthesis and may therefore play a role in governing the total rate of fatty acid production. Possesses both acetoacetyl-ACP synthase and acetyl transacylase activities. Its substrate specificity determines the biosynthesis of branched-chain and/or straight-chain of fatty acids.</text>
</comment>
<protein>
    <recommendedName>
        <fullName evidence="9">Beta-ketoacyl-[acyl-carrier-protein] synthase III</fullName>
        <shortName evidence="9">Beta-ketoacyl-ACP synthase III</shortName>
        <shortName evidence="9">KAS III</shortName>
        <ecNumber evidence="9">2.3.1.180</ecNumber>
    </recommendedName>
    <alternativeName>
        <fullName evidence="9">3-oxoacyl-[acyl-carrier-protein] synthase 3</fullName>
    </alternativeName>
    <alternativeName>
        <fullName evidence="9">3-oxoacyl-[acyl-carrier-protein] synthase III</fullName>
    </alternativeName>
</protein>
<feature type="active site" evidence="9">
    <location>
        <position position="277"/>
    </location>
</feature>
<dbReference type="GO" id="GO:0033818">
    <property type="term" value="F:beta-ketoacyl-acyl-carrier-protein synthase III activity"/>
    <property type="evidence" value="ECO:0007669"/>
    <property type="project" value="UniProtKB-UniRule"/>
</dbReference>
<dbReference type="AlphaFoldDB" id="A0A318NL16"/>
<keyword evidence="7 9" id="KW-0275">Fatty acid biosynthesis</keyword>
<feature type="active site" evidence="9">
    <location>
        <position position="246"/>
    </location>
</feature>
<dbReference type="EC" id="2.3.1.180" evidence="9"/>
<evidence type="ECO:0000256" key="8">
    <source>
        <dbReference type="ARBA" id="ARBA00023315"/>
    </source>
</evidence>
<evidence type="ECO:0000259" key="10">
    <source>
        <dbReference type="Pfam" id="PF08541"/>
    </source>
</evidence>
<feature type="domain" description="Beta-ketoacyl-[acyl-carrier-protein] synthase III C-terminal" evidence="10">
    <location>
        <begin position="230"/>
        <end position="318"/>
    </location>
</feature>
<keyword evidence="5 9" id="KW-0276">Fatty acid metabolism</keyword>
<dbReference type="NCBIfam" id="NF006829">
    <property type="entry name" value="PRK09352.1"/>
    <property type="match status" value="1"/>
</dbReference>
<keyword evidence="2 9" id="KW-0963">Cytoplasm</keyword>
<dbReference type="InterPro" id="IPR016039">
    <property type="entry name" value="Thiolase-like"/>
</dbReference>
<dbReference type="HAMAP" id="MF_01815">
    <property type="entry name" value="FabH"/>
    <property type="match status" value="1"/>
</dbReference>
<dbReference type="UniPathway" id="UPA00094"/>
<keyword evidence="9" id="KW-0511">Multifunctional enzyme</keyword>
<comment type="similarity">
    <text evidence="1 9">Belongs to the thiolase-like superfamily. FabH family.</text>
</comment>
<dbReference type="InterPro" id="IPR004655">
    <property type="entry name" value="FabH"/>
</dbReference>
<evidence type="ECO:0000256" key="2">
    <source>
        <dbReference type="ARBA" id="ARBA00022490"/>
    </source>
</evidence>
<keyword evidence="13" id="KW-1185">Reference proteome</keyword>
<comment type="subcellular location">
    <subcellularLocation>
        <location evidence="9">Cytoplasm</location>
    </subcellularLocation>
</comment>
<evidence type="ECO:0000256" key="6">
    <source>
        <dbReference type="ARBA" id="ARBA00023098"/>
    </source>
</evidence>
<evidence type="ECO:0000256" key="1">
    <source>
        <dbReference type="ARBA" id="ARBA00008642"/>
    </source>
</evidence>
<evidence type="ECO:0000259" key="11">
    <source>
        <dbReference type="Pfam" id="PF08545"/>
    </source>
</evidence>
<dbReference type="RefSeq" id="WP_110563554.1">
    <property type="nucleotide sequence ID" value="NZ_PYBV01000013.1"/>
</dbReference>
<evidence type="ECO:0000313" key="12">
    <source>
        <dbReference type="EMBL" id="PYC71588.1"/>
    </source>
</evidence>
<dbReference type="PANTHER" id="PTHR34069:SF2">
    <property type="entry name" value="BETA-KETOACYL-[ACYL-CARRIER-PROTEIN] SYNTHASE III"/>
    <property type="match status" value="1"/>
</dbReference>
<dbReference type="GO" id="GO:0004315">
    <property type="term" value="F:3-oxoacyl-[acyl-carrier-protein] synthase activity"/>
    <property type="evidence" value="ECO:0007669"/>
    <property type="project" value="InterPro"/>
</dbReference>
<reference evidence="12 13" key="1">
    <citation type="submission" date="2018-03" db="EMBL/GenBank/DDBJ databases">
        <title>Bioinformatic expansion and discovery of thiopeptide antibiotics.</title>
        <authorList>
            <person name="Schwalen C.J."/>
            <person name="Hudson G.A."/>
            <person name="Mitchell D.A."/>
        </authorList>
    </citation>
    <scope>NUCLEOTIDE SEQUENCE [LARGE SCALE GENOMIC DNA]</scope>
    <source>
        <strain evidence="12 13">NRRL 8041</strain>
    </source>
</reference>
<keyword evidence="8 9" id="KW-0012">Acyltransferase</keyword>
<dbReference type="Pfam" id="PF08541">
    <property type="entry name" value="ACP_syn_III_C"/>
    <property type="match status" value="1"/>
</dbReference>
<dbReference type="InterPro" id="IPR013747">
    <property type="entry name" value="ACP_syn_III_C"/>
</dbReference>
<proteinExistence type="inferred from homology"/>
<dbReference type="OrthoDB" id="9815506at2"/>
<accession>A0A318NL16</accession>
<feature type="active site" evidence="9">
    <location>
        <position position="115"/>
    </location>
</feature>
<organism evidence="12 13">
    <name type="scientific">Micromonospora arborensis</name>
    <dbReference type="NCBI Taxonomy" id="2116518"/>
    <lineage>
        <taxon>Bacteria</taxon>
        <taxon>Bacillati</taxon>
        <taxon>Actinomycetota</taxon>
        <taxon>Actinomycetes</taxon>
        <taxon>Micromonosporales</taxon>
        <taxon>Micromonosporaceae</taxon>
        <taxon>Micromonospora</taxon>
    </lineage>
</organism>
<comment type="domain">
    <text evidence="9">The last Arg residue of the ACP-binding site is essential for the weak association between ACP/AcpP and FabH.</text>
</comment>
<gene>
    <name evidence="9" type="primary">fabH</name>
    <name evidence="12" type="ORF">C7C45_11195</name>
</gene>
<evidence type="ECO:0000256" key="3">
    <source>
        <dbReference type="ARBA" id="ARBA00022516"/>
    </source>
</evidence>
<feature type="domain" description="Beta-ketoacyl-[acyl-carrier-protein] synthase III N-terminal" evidence="11">
    <location>
        <begin position="109"/>
        <end position="185"/>
    </location>
</feature>
<comment type="pathway">
    <text evidence="9">Lipid metabolism; fatty acid biosynthesis.</text>
</comment>
<evidence type="ECO:0000256" key="9">
    <source>
        <dbReference type="HAMAP-Rule" id="MF_01815"/>
    </source>
</evidence>
<comment type="subunit">
    <text evidence="9">Homodimer.</text>
</comment>
<feature type="region of interest" description="ACP-binding" evidence="9">
    <location>
        <begin position="247"/>
        <end position="251"/>
    </location>
</feature>
<dbReference type="GO" id="GO:0006633">
    <property type="term" value="P:fatty acid biosynthetic process"/>
    <property type="evidence" value="ECO:0007669"/>
    <property type="project" value="UniProtKB-UniRule"/>
</dbReference>
<keyword evidence="4 9" id="KW-0808">Transferase</keyword>
<keyword evidence="6 9" id="KW-0443">Lipid metabolism</keyword>
<dbReference type="GO" id="GO:0005737">
    <property type="term" value="C:cytoplasm"/>
    <property type="evidence" value="ECO:0007669"/>
    <property type="project" value="UniProtKB-SubCell"/>
</dbReference>
<dbReference type="Proteomes" id="UP000248333">
    <property type="component" value="Unassembled WGS sequence"/>
</dbReference>
<dbReference type="Pfam" id="PF08545">
    <property type="entry name" value="ACP_syn_III"/>
    <property type="match status" value="1"/>
</dbReference>
<dbReference type="SUPFAM" id="SSF53901">
    <property type="entry name" value="Thiolase-like"/>
    <property type="match status" value="1"/>
</dbReference>
<dbReference type="GO" id="GO:0044550">
    <property type="term" value="P:secondary metabolite biosynthetic process"/>
    <property type="evidence" value="ECO:0007669"/>
    <property type="project" value="TreeGrafter"/>
</dbReference>
<evidence type="ECO:0000256" key="5">
    <source>
        <dbReference type="ARBA" id="ARBA00022832"/>
    </source>
</evidence>
<dbReference type="PANTHER" id="PTHR34069">
    <property type="entry name" value="3-OXOACYL-[ACYL-CARRIER-PROTEIN] SYNTHASE 3"/>
    <property type="match status" value="1"/>
</dbReference>
<dbReference type="Gene3D" id="3.40.47.10">
    <property type="match status" value="2"/>
</dbReference>
<keyword evidence="3 9" id="KW-0444">Lipid biosynthesis</keyword>
<name>A0A318NL16_9ACTN</name>
<sequence length="321" mass="32939">MTTPGSAILGVGAYRPARVVGNEEICGRIDSSDEWIRRRSGIVSRRIAGAGETVLAMAAEASRKALAQAGTDPQGVDMVLLASMSFTEQSPPGAPRIAELIGANAAAGLDVNAACSGFCYALALADGMVCAGQARRIVVVGSERMSDIVDPTDRGSAFLFGDGAGAVVVGRADTPGIGPVSWGSVGGQHALISHDHAWGEKPERPYLRLAGPEVFRWATTIVPEVSRRALDAAGIDVGALGAFIPHQANLRIVEAAARSLGLPPTTVVARDVVHSGNTSAASIPLAMEDLMSRGAVARGDRALLVGFGAGLTYAAQVVILP</sequence>
<evidence type="ECO:0000256" key="4">
    <source>
        <dbReference type="ARBA" id="ARBA00022679"/>
    </source>
</evidence>
<evidence type="ECO:0000313" key="13">
    <source>
        <dbReference type="Proteomes" id="UP000248333"/>
    </source>
</evidence>